<keyword evidence="4" id="KW-0479">Metal-binding</keyword>
<dbReference type="SUPFAM" id="SSF52540">
    <property type="entry name" value="P-loop containing nucleoside triphosphate hydrolases"/>
    <property type="match status" value="1"/>
</dbReference>
<comment type="similarity">
    <text evidence="10">Belongs to the DEAD box helicase family.</text>
</comment>
<evidence type="ECO:0000313" key="14">
    <source>
        <dbReference type="Proteomes" id="UP001597497"/>
    </source>
</evidence>
<name>A0ABW5RDE4_9BACL</name>
<dbReference type="InterPro" id="IPR027417">
    <property type="entry name" value="P-loop_NTPase"/>
</dbReference>
<dbReference type="Proteomes" id="UP001597497">
    <property type="component" value="Unassembled WGS sequence"/>
</dbReference>
<evidence type="ECO:0000256" key="10">
    <source>
        <dbReference type="ARBA" id="ARBA00038437"/>
    </source>
</evidence>
<dbReference type="CDD" id="cd09641">
    <property type="entry name" value="Cas3''_I"/>
    <property type="match status" value="1"/>
</dbReference>
<dbReference type="CDD" id="cd17930">
    <property type="entry name" value="DEXHc_cas3"/>
    <property type="match status" value="1"/>
</dbReference>
<evidence type="ECO:0000313" key="13">
    <source>
        <dbReference type="EMBL" id="MFD2672615.1"/>
    </source>
</evidence>
<dbReference type="PANTHER" id="PTHR47959:SF16">
    <property type="entry name" value="CRISPR-ASSOCIATED NUCLEASE_HELICASE CAS3-RELATED"/>
    <property type="match status" value="1"/>
</dbReference>
<dbReference type="Pfam" id="PF18019">
    <property type="entry name" value="Cas3_HD"/>
    <property type="match status" value="1"/>
</dbReference>
<dbReference type="InterPro" id="IPR006483">
    <property type="entry name" value="CRISPR-assoc_Cas3_HD"/>
</dbReference>
<comment type="similarity">
    <text evidence="2">In the central section; belongs to the CRISPR-associated helicase Cas3 family.</text>
</comment>
<evidence type="ECO:0000256" key="4">
    <source>
        <dbReference type="ARBA" id="ARBA00022723"/>
    </source>
</evidence>
<dbReference type="Pfam" id="PF22590">
    <property type="entry name" value="Cas3-like_C_2"/>
    <property type="match status" value="1"/>
</dbReference>
<dbReference type="SMART" id="SM00490">
    <property type="entry name" value="HELICc"/>
    <property type="match status" value="1"/>
</dbReference>
<dbReference type="EMBL" id="JBHUMM010000042">
    <property type="protein sequence ID" value="MFD2672615.1"/>
    <property type="molecule type" value="Genomic_DNA"/>
</dbReference>
<evidence type="ECO:0000256" key="8">
    <source>
        <dbReference type="ARBA" id="ARBA00022840"/>
    </source>
</evidence>
<dbReference type="SMART" id="SM00487">
    <property type="entry name" value="DEXDc"/>
    <property type="match status" value="1"/>
</dbReference>
<evidence type="ECO:0000259" key="11">
    <source>
        <dbReference type="PROSITE" id="PS51194"/>
    </source>
</evidence>
<dbReference type="PROSITE" id="PS51194">
    <property type="entry name" value="HELICASE_CTER"/>
    <property type="match status" value="1"/>
</dbReference>
<evidence type="ECO:0000256" key="6">
    <source>
        <dbReference type="ARBA" id="ARBA00022801"/>
    </source>
</evidence>
<protein>
    <submittedName>
        <fullName evidence="13">CRISPR-associated helicase Cas3</fullName>
    </submittedName>
</protein>
<gene>
    <name evidence="13" type="primary">cas3</name>
    <name evidence="13" type="ORF">ACFSUC_13685</name>
</gene>
<dbReference type="PANTHER" id="PTHR47959">
    <property type="entry name" value="ATP-DEPENDENT RNA HELICASE RHLE-RELATED"/>
    <property type="match status" value="1"/>
</dbReference>
<dbReference type="InterPro" id="IPR001650">
    <property type="entry name" value="Helicase_C-like"/>
</dbReference>
<evidence type="ECO:0000256" key="5">
    <source>
        <dbReference type="ARBA" id="ARBA00022741"/>
    </source>
</evidence>
<reference evidence="14" key="1">
    <citation type="journal article" date="2019" name="Int. J. Syst. Evol. Microbiol.">
        <title>The Global Catalogue of Microorganisms (GCM) 10K type strain sequencing project: providing services to taxonomists for standard genome sequencing and annotation.</title>
        <authorList>
            <consortium name="The Broad Institute Genomics Platform"/>
            <consortium name="The Broad Institute Genome Sequencing Center for Infectious Disease"/>
            <person name="Wu L."/>
            <person name="Ma J."/>
        </authorList>
    </citation>
    <scope>NUCLEOTIDE SEQUENCE [LARGE SCALE GENOMIC DNA]</scope>
    <source>
        <strain evidence="14">KCTC 33676</strain>
    </source>
</reference>
<feature type="domain" description="HD Cas3-type" evidence="12">
    <location>
        <begin position="9"/>
        <end position="203"/>
    </location>
</feature>
<keyword evidence="8" id="KW-0067">ATP-binding</keyword>
<dbReference type="InterPro" id="IPR050079">
    <property type="entry name" value="DEAD_box_RNA_helicase"/>
</dbReference>
<dbReference type="InterPro" id="IPR011545">
    <property type="entry name" value="DEAD/DEAH_box_helicase_dom"/>
</dbReference>
<evidence type="ECO:0000256" key="7">
    <source>
        <dbReference type="ARBA" id="ARBA00022806"/>
    </source>
</evidence>
<evidence type="ECO:0000256" key="9">
    <source>
        <dbReference type="ARBA" id="ARBA00023118"/>
    </source>
</evidence>
<dbReference type="InterPro" id="IPR014001">
    <property type="entry name" value="Helicase_ATP-bd"/>
</dbReference>
<dbReference type="Gene3D" id="3.40.50.300">
    <property type="entry name" value="P-loop containing nucleotide triphosphate hydrolases"/>
    <property type="match status" value="2"/>
</dbReference>
<dbReference type="Gene3D" id="1.10.3210.30">
    <property type="match status" value="1"/>
</dbReference>
<sequence>MYIAHIRKQDQENQSVETHLDEVKELSEQFGQKIGVKYLAGLAGLLHDLGKNTEAFKQYIKAVVENPVEAPRKGSVDHSTAGGKLLYELYYREEATLYEKLAVEWTAMCIISHHQGLRDFLTPQLTSTFLERVSHKELPEFNQARETFLNQQMTVEQLTDYFHQAVEEIKTIIGLMKENTLHPISLSLVIKYIFSCLIDADRTNTRKFEEGNSQGTRFQSKPYFQDRYEALLETVTAYQNGEDSDHPINRLRNEMSMQCDQFASRQPSGIYTLSIPTGGGKTLASMRYALKHAVTYNKERIIYIVPYTTIIEQNAEEAKRVLRDNANILEHHSNIIEQEPADLSGEDIAAYQSLHLAKDNWESPIIFTTMVQFLNTLYGKGTRNVRRLHHLSNAILVFDEVQAVPVKCISMFNEALNFLHTICHSTIVLCTATQPALDFVEHDLKIAADAEIIPNLDKVSASFKRVRVEDRTRPSGYNVSELNVCIQTELDNVRSVLVILNTKRAARKLYEALQQNEKDDDSPEKGYRLFHLSTNMCPAHRKDVLRKLKQSLSDGERVVCVSTQLIEAGVDISFECVFRSLAGLDSIAQAAGRCNRHGKDPIRNVYIINVNEEDITNLKTIQAGSDITKRVLDEYKKDPDSLGHDLLSPQVMRMYFCYYFHRMKIDMHYAIPVLENHMIDLLGRNSRYTSAFKNAHAEHLPILSSQSFATAEKYFNVIDQPTTSVLVPYNAEANELLVELNGDMNTDRLGQILKQAQQYTINIYKHEMDKLEKSDDLYVLLHGSVYALRETAYDSEIGLDLESGNGWSVEIQ</sequence>
<feature type="domain" description="Helicase C-terminal" evidence="11">
    <location>
        <begin position="485"/>
        <end position="643"/>
    </location>
</feature>
<comment type="caution">
    <text evidence="13">The sequence shown here is derived from an EMBL/GenBank/DDBJ whole genome shotgun (WGS) entry which is preliminary data.</text>
</comment>
<dbReference type="Pfam" id="PF00270">
    <property type="entry name" value="DEAD"/>
    <property type="match status" value="1"/>
</dbReference>
<organism evidence="13 14">
    <name type="scientific">Marinicrinis sediminis</name>
    <dbReference type="NCBI Taxonomy" id="1652465"/>
    <lineage>
        <taxon>Bacteria</taxon>
        <taxon>Bacillati</taxon>
        <taxon>Bacillota</taxon>
        <taxon>Bacilli</taxon>
        <taxon>Bacillales</taxon>
        <taxon>Paenibacillaceae</taxon>
    </lineage>
</organism>
<dbReference type="InterPro" id="IPR038257">
    <property type="entry name" value="CRISPR-assoc_Cas3_HD_sf"/>
</dbReference>
<proteinExistence type="inferred from homology"/>
<evidence type="ECO:0000256" key="2">
    <source>
        <dbReference type="ARBA" id="ARBA00009046"/>
    </source>
</evidence>
<dbReference type="InterPro" id="IPR006474">
    <property type="entry name" value="Helicase_Cas3_CRISPR-ass_core"/>
</dbReference>
<evidence type="ECO:0000256" key="3">
    <source>
        <dbReference type="ARBA" id="ARBA00022722"/>
    </source>
</evidence>
<dbReference type="RefSeq" id="WP_379930178.1">
    <property type="nucleotide sequence ID" value="NZ_JBHUMM010000042.1"/>
</dbReference>
<dbReference type="NCBIfam" id="TIGR01596">
    <property type="entry name" value="cas3_HD"/>
    <property type="match status" value="1"/>
</dbReference>
<keyword evidence="6" id="KW-0378">Hydrolase</keyword>
<accession>A0ABW5RDE4</accession>
<evidence type="ECO:0000256" key="1">
    <source>
        <dbReference type="ARBA" id="ARBA00006847"/>
    </source>
</evidence>
<comment type="similarity">
    <text evidence="1">In the N-terminal section; belongs to the CRISPR-associated nuclease Cas3-HD family.</text>
</comment>
<dbReference type="NCBIfam" id="TIGR01587">
    <property type="entry name" value="cas3_core"/>
    <property type="match status" value="1"/>
</dbReference>
<keyword evidence="14" id="KW-1185">Reference proteome</keyword>
<keyword evidence="5" id="KW-0547">Nucleotide-binding</keyword>
<keyword evidence="7" id="KW-0347">Helicase</keyword>
<keyword evidence="9" id="KW-0051">Antiviral defense</keyword>
<evidence type="ECO:0000259" key="12">
    <source>
        <dbReference type="PROSITE" id="PS51643"/>
    </source>
</evidence>
<keyword evidence="3" id="KW-0540">Nuclease</keyword>
<dbReference type="PROSITE" id="PS51643">
    <property type="entry name" value="HD_CAS3"/>
    <property type="match status" value="1"/>
</dbReference>
<dbReference type="InterPro" id="IPR054712">
    <property type="entry name" value="Cas3-like_dom"/>
</dbReference>